<dbReference type="GO" id="GO:0016705">
    <property type="term" value="F:oxidoreductase activity, acting on paired donors, with incorporation or reduction of molecular oxygen"/>
    <property type="evidence" value="ECO:0007669"/>
    <property type="project" value="UniProtKB-ARBA"/>
</dbReference>
<evidence type="ECO:0000313" key="11">
    <source>
        <dbReference type="EMBL" id="ABN99967.1"/>
    </source>
</evidence>
<dbReference type="InterPro" id="IPR015881">
    <property type="entry name" value="ARHD_Rieske_2Fe_2S"/>
</dbReference>
<dbReference type="PROSITE" id="PS51296">
    <property type="entry name" value="RIESKE"/>
    <property type="match status" value="1"/>
</dbReference>
<evidence type="ECO:0000256" key="6">
    <source>
        <dbReference type="ARBA" id="ARBA00023002"/>
    </source>
</evidence>
<dbReference type="PRINTS" id="PR00090">
    <property type="entry name" value="RNGDIOXGNASE"/>
</dbReference>
<dbReference type="Pfam" id="PF00848">
    <property type="entry name" value="Ring_hydroxyl_A"/>
    <property type="match status" value="1"/>
</dbReference>
<reference evidence="11" key="1">
    <citation type="submission" date="2007-02" db="EMBL/GenBank/DDBJ databases">
        <title>Complete sequence of Mycobacterium sp. JLS.</title>
        <authorList>
            <consortium name="US DOE Joint Genome Institute"/>
            <person name="Copeland A."/>
            <person name="Lucas S."/>
            <person name="Lapidus A."/>
            <person name="Barry K."/>
            <person name="Detter J.C."/>
            <person name="Glavina del Rio T."/>
            <person name="Hammon N."/>
            <person name="Israni S."/>
            <person name="Dalin E."/>
            <person name="Tice H."/>
            <person name="Pitluck S."/>
            <person name="Chain P."/>
            <person name="Malfatti S."/>
            <person name="Shin M."/>
            <person name="Vergez L."/>
            <person name="Schmutz J."/>
            <person name="Larimer F."/>
            <person name="Land M."/>
            <person name="Hauser L."/>
            <person name="Kyrpides N."/>
            <person name="Mikhailova N."/>
            <person name="Miller C.D."/>
            <person name="Anderson A.J."/>
            <person name="Sims R.C."/>
            <person name="Richardson P."/>
        </authorList>
    </citation>
    <scope>NUCLEOTIDE SEQUENCE [LARGE SCALE GENOMIC DNA]</scope>
    <source>
        <strain evidence="11">JLS</strain>
    </source>
</reference>
<dbReference type="PROSITE" id="PS00570">
    <property type="entry name" value="RING_HYDROXYL_ALPHA"/>
    <property type="match status" value="1"/>
</dbReference>
<keyword evidence="5" id="KW-0223">Dioxygenase</keyword>
<dbReference type="SUPFAM" id="SSF55961">
    <property type="entry name" value="Bet v1-like"/>
    <property type="match status" value="1"/>
</dbReference>
<evidence type="ECO:0000256" key="7">
    <source>
        <dbReference type="ARBA" id="ARBA00023004"/>
    </source>
</evidence>
<evidence type="ECO:0000256" key="4">
    <source>
        <dbReference type="ARBA" id="ARBA00022797"/>
    </source>
</evidence>
<dbReference type="KEGG" id="mjl:Mjls_4195"/>
<dbReference type="PANTHER" id="PTHR43756">
    <property type="entry name" value="CHOLINE MONOOXYGENASE, CHLOROPLASTIC"/>
    <property type="match status" value="1"/>
</dbReference>
<keyword evidence="7" id="KW-0408">Iron</keyword>
<gene>
    <name evidence="11" type="ordered locus">Mjls_4195</name>
</gene>
<organism evidence="11">
    <name type="scientific">Mycobacterium sp. (strain JLS)</name>
    <dbReference type="NCBI Taxonomy" id="164757"/>
    <lineage>
        <taxon>Bacteria</taxon>
        <taxon>Bacillati</taxon>
        <taxon>Actinomycetota</taxon>
        <taxon>Actinomycetes</taxon>
        <taxon>Mycobacteriales</taxon>
        <taxon>Mycobacteriaceae</taxon>
        <taxon>Mycobacterium</taxon>
    </lineage>
</organism>
<keyword evidence="8" id="KW-0411">Iron-sulfur</keyword>
<accession>A0A5Q5CKE9</accession>
<dbReference type="GO" id="GO:0004497">
    <property type="term" value="F:monooxygenase activity"/>
    <property type="evidence" value="ECO:0007669"/>
    <property type="project" value="UniProtKB-ARBA"/>
</dbReference>
<dbReference type="GO" id="GO:0051213">
    <property type="term" value="F:dioxygenase activity"/>
    <property type="evidence" value="ECO:0007669"/>
    <property type="project" value="UniProtKB-KW"/>
</dbReference>
<dbReference type="Gene3D" id="3.90.380.10">
    <property type="entry name" value="Naphthalene 1,2-dioxygenase Alpha Subunit, Chain A, domain 1"/>
    <property type="match status" value="1"/>
</dbReference>
<evidence type="ECO:0000259" key="10">
    <source>
        <dbReference type="PROSITE" id="PS51296"/>
    </source>
</evidence>
<keyword evidence="3" id="KW-0479">Metal-binding</keyword>
<proteinExistence type="inferred from homology"/>
<dbReference type="EMBL" id="CP000580">
    <property type="protein sequence ID" value="ABN99967.1"/>
    <property type="molecule type" value="Genomic_DNA"/>
</dbReference>
<dbReference type="PANTHER" id="PTHR43756:SF1">
    <property type="entry name" value="3-PHENYLPROPIONATE_CINNAMIC ACID DIOXYGENASE SUBUNIT ALPHA"/>
    <property type="match status" value="1"/>
</dbReference>
<dbReference type="InterPro" id="IPR043266">
    <property type="entry name" value="RHO_NdoB-like_C"/>
</dbReference>
<dbReference type="InterPro" id="IPR001663">
    <property type="entry name" value="Rng_hydr_dOase-A"/>
</dbReference>
<dbReference type="InterPro" id="IPR015879">
    <property type="entry name" value="Ring_hydroxy_dOase_asu_C_dom"/>
</dbReference>
<name>A0A5Q5CKE9_MYCSJ</name>
<evidence type="ECO:0000256" key="2">
    <source>
        <dbReference type="ARBA" id="ARBA00022714"/>
    </source>
</evidence>
<dbReference type="CDD" id="cd08881">
    <property type="entry name" value="RHO_alpha_C_NDO-like"/>
    <property type="match status" value="1"/>
</dbReference>
<dbReference type="SUPFAM" id="SSF50022">
    <property type="entry name" value="ISP domain"/>
    <property type="match status" value="1"/>
</dbReference>
<evidence type="ECO:0000256" key="9">
    <source>
        <dbReference type="ARBA" id="ARBA00023027"/>
    </source>
</evidence>
<protein>
    <submittedName>
        <fullName evidence="11">Rieske (2Fe-2S) domain protein</fullName>
    </submittedName>
</protein>
<dbReference type="InterPro" id="IPR036922">
    <property type="entry name" value="Rieske_2Fe-2S_sf"/>
</dbReference>
<evidence type="ECO:0000256" key="8">
    <source>
        <dbReference type="ARBA" id="ARBA00023014"/>
    </source>
</evidence>
<evidence type="ECO:0000256" key="5">
    <source>
        <dbReference type="ARBA" id="ARBA00022964"/>
    </source>
</evidence>
<sequence length="468" mass="52838">MTIDEVKHAPTGPVLSDGTPLSELIDKDFREVSLRVLVDPELYQLELKHIFAKAWTAVAHEDEIPNVDDYVLRYVGEDEVIISRAADGNFTVALNVCAHRAAKVCRFEAGNAKTFQCAYHGWVYKPDGTFVGAPIAREDMHGLLRPKSELGLAKGRVETYCGMIFVTFDDNAPTLREYLGPMTYYWDLMFNRTRGGMTVLGHPQRFIIKANWKSAAEQFAGDIFHTLSLHRSMQELQLLSTEGETQEPAMAGVSASYNGHFVRCFDLTQEHYVNALKGKNLAEMTPMERLHLVPPPGMSPDMVDGLAERFDDGQLKILAEFTPQVGQLWPNVAALCMPFQFPDGTPSAFLSWRVWVPRGPEHFELFHWSLVERDAPQELRDTVNLMTAATFGISGFVEADDTDTWPMQTHAARGALGKDQKLRYQAITGEHKPDDWPGPGEIYAGFPKDDTQWNFWVRYTEMMEGRAW</sequence>
<dbReference type="AlphaFoldDB" id="A0A5Q5CKE9"/>
<dbReference type="Pfam" id="PF00355">
    <property type="entry name" value="Rieske"/>
    <property type="match status" value="1"/>
</dbReference>
<dbReference type="Gene3D" id="2.102.10.10">
    <property type="entry name" value="Rieske [2Fe-2S] iron-sulphur domain"/>
    <property type="match status" value="1"/>
</dbReference>
<dbReference type="GO" id="GO:0005506">
    <property type="term" value="F:iron ion binding"/>
    <property type="evidence" value="ECO:0007669"/>
    <property type="project" value="InterPro"/>
</dbReference>
<keyword evidence="2" id="KW-0001">2Fe-2S</keyword>
<keyword evidence="4" id="KW-0058">Aromatic hydrocarbons catabolism</keyword>
<keyword evidence="9" id="KW-0520">NAD</keyword>
<dbReference type="InterPro" id="IPR017941">
    <property type="entry name" value="Rieske_2Fe-2S"/>
</dbReference>
<keyword evidence="6" id="KW-0560">Oxidoreductase</keyword>
<comment type="similarity">
    <text evidence="1">Belongs to the bacterial ring-hydroxylating dioxygenase alpha subunit family.</text>
</comment>
<feature type="domain" description="Rieske" evidence="10">
    <location>
        <begin position="55"/>
        <end position="166"/>
    </location>
</feature>
<evidence type="ECO:0000256" key="3">
    <source>
        <dbReference type="ARBA" id="ARBA00022723"/>
    </source>
</evidence>
<evidence type="ECO:0000256" key="1">
    <source>
        <dbReference type="ARBA" id="ARBA00008751"/>
    </source>
</evidence>
<dbReference type="GO" id="GO:0051537">
    <property type="term" value="F:2 iron, 2 sulfur cluster binding"/>
    <property type="evidence" value="ECO:0007669"/>
    <property type="project" value="UniProtKB-KW"/>
</dbReference>